<gene>
    <name evidence="2" type="ORF">PHPALM_7570</name>
</gene>
<dbReference type="InterPro" id="IPR012337">
    <property type="entry name" value="RNaseH-like_sf"/>
</dbReference>
<proteinExistence type="predicted"/>
<dbReference type="InterPro" id="IPR008906">
    <property type="entry name" value="HATC_C_dom"/>
</dbReference>
<sequence>MFAPRRGIRIYHVASRHNRLAEDELERWLEDPVDIARNEDGTPAESVLQFWQKLEHRGDYRIIPKVVRVLFAIPSSSCQIERDFSVSGNMVTTQRTSLAEHNVDICSFLNRNREFVNLLQCEEIPKSEHHMHIPTSFVFEVDSDMDMEDIMSEEILAQFIPSTELYDEEEKSAS</sequence>
<dbReference type="PANTHER" id="PTHR47611">
    <property type="entry name" value="HAT DIMERISATION DOMAIN, C-TERMINAL"/>
    <property type="match status" value="1"/>
</dbReference>
<dbReference type="Pfam" id="PF05699">
    <property type="entry name" value="Dimer_Tnp_hAT"/>
    <property type="match status" value="1"/>
</dbReference>
<protein>
    <recommendedName>
        <fullName evidence="1">HAT C-terminal dimerisation domain-containing protein</fullName>
    </recommendedName>
</protein>
<dbReference type="AlphaFoldDB" id="A0A2P4YC16"/>
<dbReference type="GO" id="GO:0046983">
    <property type="term" value="F:protein dimerization activity"/>
    <property type="evidence" value="ECO:0007669"/>
    <property type="project" value="InterPro"/>
</dbReference>
<dbReference type="SUPFAM" id="SSF53098">
    <property type="entry name" value="Ribonuclease H-like"/>
    <property type="match status" value="1"/>
</dbReference>
<accession>A0A2P4YC16</accession>
<evidence type="ECO:0000313" key="3">
    <source>
        <dbReference type="Proteomes" id="UP000237271"/>
    </source>
</evidence>
<comment type="caution">
    <text evidence="2">The sequence shown here is derived from an EMBL/GenBank/DDBJ whole genome shotgun (WGS) entry which is preliminary data.</text>
</comment>
<name>A0A2P4YC16_9STRA</name>
<reference evidence="2 3" key="1">
    <citation type="journal article" date="2017" name="Genome Biol. Evol.">
        <title>Phytophthora megakarya and P. palmivora, closely related causal agents of cacao black pod rot, underwent increases in genome sizes and gene numbers by different mechanisms.</title>
        <authorList>
            <person name="Ali S.S."/>
            <person name="Shao J."/>
            <person name="Lary D.J."/>
            <person name="Kronmiller B."/>
            <person name="Shen D."/>
            <person name="Strem M.D."/>
            <person name="Amoako-Attah I."/>
            <person name="Akrofi A.Y."/>
            <person name="Begoude B.A."/>
            <person name="Ten Hoopen G.M."/>
            <person name="Coulibaly K."/>
            <person name="Kebe B.I."/>
            <person name="Melnick R.L."/>
            <person name="Guiltinan M.J."/>
            <person name="Tyler B.M."/>
            <person name="Meinhardt L.W."/>
            <person name="Bailey B.A."/>
        </authorList>
    </citation>
    <scope>NUCLEOTIDE SEQUENCE [LARGE SCALE GENOMIC DNA]</scope>
    <source>
        <strain evidence="3">sbr112.9</strain>
    </source>
</reference>
<evidence type="ECO:0000313" key="2">
    <source>
        <dbReference type="EMBL" id="POM75340.1"/>
    </source>
</evidence>
<evidence type="ECO:0000259" key="1">
    <source>
        <dbReference type="Pfam" id="PF05699"/>
    </source>
</evidence>
<dbReference type="Proteomes" id="UP000237271">
    <property type="component" value="Unassembled WGS sequence"/>
</dbReference>
<dbReference type="PANTHER" id="PTHR47611:SF1">
    <property type="entry name" value="CCHC-TYPE DOMAIN-CONTAINING PROTEIN"/>
    <property type="match status" value="1"/>
</dbReference>
<organism evidence="2 3">
    <name type="scientific">Phytophthora palmivora</name>
    <dbReference type="NCBI Taxonomy" id="4796"/>
    <lineage>
        <taxon>Eukaryota</taxon>
        <taxon>Sar</taxon>
        <taxon>Stramenopiles</taxon>
        <taxon>Oomycota</taxon>
        <taxon>Peronosporomycetes</taxon>
        <taxon>Peronosporales</taxon>
        <taxon>Peronosporaceae</taxon>
        <taxon>Phytophthora</taxon>
    </lineage>
</organism>
<feature type="domain" description="HAT C-terminal dimerisation" evidence="1">
    <location>
        <begin position="24"/>
        <end position="112"/>
    </location>
</feature>
<dbReference type="EMBL" id="NCKW01003885">
    <property type="protein sequence ID" value="POM75340.1"/>
    <property type="molecule type" value="Genomic_DNA"/>
</dbReference>
<keyword evidence="3" id="KW-1185">Reference proteome</keyword>
<dbReference type="OrthoDB" id="122072at2759"/>